<dbReference type="SMART" id="SM00577">
    <property type="entry name" value="CPDc"/>
    <property type="match status" value="1"/>
</dbReference>
<feature type="compositionally biased region" description="Polar residues" evidence="2">
    <location>
        <begin position="984"/>
        <end position="1007"/>
    </location>
</feature>
<feature type="compositionally biased region" description="Polar residues" evidence="2">
    <location>
        <begin position="134"/>
        <end position="156"/>
    </location>
</feature>
<feature type="region of interest" description="Disordered" evidence="2">
    <location>
        <begin position="1062"/>
        <end position="1108"/>
    </location>
</feature>
<accession>A0A0N1II69</accession>
<evidence type="ECO:0000259" key="3">
    <source>
        <dbReference type="PROSITE" id="PS50969"/>
    </source>
</evidence>
<feature type="region of interest" description="Disordered" evidence="2">
    <location>
        <begin position="1537"/>
        <end position="1659"/>
    </location>
</feature>
<feature type="region of interest" description="Disordered" evidence="2">
    <location>
        <begin position="98"/>
        <end position="234"/>
    </location>
</feature>
<feature type="region of interest" description="Disordered" evidence="2">
    <location>
        <begin position="1677"/>
        <end position="1726"/>
    </location>
</feature>
<dbReference type="PROSITE" id="PS50969">
    <property type="entry name" value="FCP1"/>
    <property type="match status" value="1"/>
</dbReference>
<evidence type="ECO:0000256" key="1">
    <source>
        <dbReference type="SAM" id="Coils"/>
    </source>
</evidence>
<feature type="region of interest" description="Disordered" evidence="2">
    <location>
        <begin position="767"/>
        <end position="794"/>
    </location>
</feature>
<feature type="compositionally biased region" description="Polar residues" evidence="2">
    <location>
        <begin position="1587"/>
        <end position="1597"/>
    </location>
</feature>
<feature type="region of interest" description="Disordered" evidence="2">
    <location>
        <begin position="45"/>
        <end position="82"/>
    </location>
</feature>
<dbReference type="InterPro" id="IPR036412">
    <property type="entry name" value="HAD-like_sf"/>
</dbReference>
<protein>
    <recommendedName>
        <fullName evidence="3">FCP1 homology domain-containing protein</fullName>
    </recommendedName>
</protein>
<dbReference type="InterPro" id="IPR004274">
    <property type="entry name" value="FCP1_dom"/>
</dbReference>
<feature type="compositionally biased region" description="Acidic residues" evidence="2">
    <location>
        <begin position="837"/>
        <end position="846"/>
    </location>
</feature>
<feature type="compositionally biased region" description="Polar residues" evidence="2">
    <location>
        <begin position="446"/>
        <end position="455"/>
    </location>
</feature>
<feature type="compositionally biased region" description="Low complexity" evidence="2">
    <location>
        <begin position="1686"/>
        <end position="1704"/>
    </location>
</feature>
<feature type="compositionally biased region" description="Polar residues" evidence="2">
    <location>
        <begin position="1714"/>
        <end position="1726"/>
    </location>
</feature>
<dbReference type="Gene3D" id="3.40.50.1000">
    <property type="entry name" value="HAD superfamily/HAD-like"/>
    <property type="match status" value="1"/>
</dbReference>
<feature type="compositionally biased region" description="Low complexity" evidence="2">
    <location>
        <begin position="63"/>
        <end position="76"/>
    </location>
</feature>
<dbReference type="OMA" id="PRSTACE"/>
<feature type="coiled-coil region" evidence="1">
    <location>
        <begin position="680"/>
        <end position="715"/>
    </location>
</feature>
<feature type="compositionally biased region" description="Basic and acidic residues" evidence="2">
    <location>
        <begin position="548"/>
        <end position="557"/>
    </location>
</feature>
<keyword evidence="5" id="KW-1185">Reference proteome</keyword>
<sequence>MPSTSTLRRASTTSDGSMILISNQPQVQTALASTKAGMVPALGGQSLTPRHIDASSMSSSVTKSPAPSNNATAAAKKGMHTAASARRDSANAAGIAAGALTPARRSSSNSSNTTRTSEKASAQLISTPRAACTANGSTVASASGSRKLRMTTTASGRASECPRFAQQTLSSRAHMPSSDIKRSLDGAAPRVVPSASTTASVEPGRPRRLSSARGGNAVGGIENTSLRSPPLGSGIQRVAVSPMELETAQTKVSLSSVGIAGGKTGEVAGDDRSSNTSVGEGTKVPRFCMKMGASAAAPTGTDSASSSTTAASGNARPAVVAHRLADPAPNIGVIRRRPNIMADIARDEMRDFSESLHSTQQPRSVVTTPASTPVRTPSEARSTSVAQFPLPLPADLDETTPKRSAPCSSYSVPRPLAMVSSGWRARSTTGQHDARNIVTGEKPSADATSEISTPLRSPKAGGAAAEMNPAMRSPPSPVRPTAALRERSPIVYQNSTTGTTASRNTSAPCTPPSRSASMTSVRAAQRSDSESAGHRNSSPRLPPTKMTSEARRARDRSVSPLSADDLRSVGAVGVTAAQHRASPSGTPRSTACEVKRRSPSWPTADIASSLFVTTSLESVHANITMDMSAGRSSHRFASILETDADVDAAGQSVPAHFAPIPTVHRSSSSMSNRGVRPPALENIAALLEDLQVLRLREEEEARRNSEDAEAVAEAEAAAERSHQRVVAAVKVREASSFNCSGAAADDDDDAEQRSVFPLFAEVDVNDSEVGSTQDLPSRATDTTGYAPITPRLRRRIEQEQQRELEMLRTITKERHPENVKLLDSPNTLIRGLGCIDPDMDPVEAEEALSSRNSEREDEGSENLEREEESPPVLETADEPTPPPRRKGPAAAKPTKVLPCGGGDARPAATGKPPLCGDVPTTPSGQWRRKTQSDVTPPSAKAAAKTSETGRLQRLGSATRGEAISTRKSDLNSSLPSSLSPAASQANTRPPSSRGCQTSAAENSNKNNTIDHRSGTRFARYSSKVSVNREVPSAVSENAHLTREALRASVAADEGAARRRRTLTEGTVNGGAGPSNCNGAPSPSTEQSMRTALRRGSVPSHPGEATTPQCDKATATELLLPALISPEEAANTITIVFDLDETLCNNRCLSGTVLRPGASLLLHTLRSLAPSPRYKFIDNRTRGQHATNRLYDQAMLKMGMTPLYRPRVAQRQANGGYHNNVVGGSTGEARPATGKEINPLRIELVLWTASEENLARRAMRLLDPHNFIFDEAIYRDLRWYRDSYYTKSLSRLGRPMNRVVIIENSVESVVHNRQNAILVTSFITNRLDRQLFLVREVLRDWIRCMKENLAYMLEHPAPVPHGDETCAAAHGSAVLHGGDGHDCASEESHEEGGESRVPHRSAASASRTQGPVSATEALNGAARADSYGRSHHSSNDNSRRSPTSSEERASQSTASASASKMASSSLTLSTSGLNTSSNSTGSAPRTLRVAAQRAANVRQFLHHHRLILAESNYINFQMTGEVMMRLQSTETALITAALPPPSESPAARAMRSAPCGPASRPLQAPRAPPADPSPSGLSTSLTGAPRTSAATVSATQGGHTVGSGGTSAGAVRGPASPHSGAHTSSMRTGLLSRSDAPNEVRRGLNPVSPSADACNSSAMPNAAGKASAVYTDRVSRPASAAMDAQISTSSAGAGADAAAAASRVGGTDRSAWRPQRSTSVTAKRQVT</sequence>
<name>A0A0N1II69_LEPSE</name>
<feature type="compositionally biased region" description="Polar residues" evidence="2">
    <location>
        <begin position="1402"/>
        <end position="1411"/>
    </location>
</feature>
<dbReference type="EMBL" id="LJSK01000255">
    <property type="protein sequence ID" value="KPI84482.1"/>
    <property type="molecule type" value="Genomic_DNA"/>
</dbReference>
<feature type="compositionally biased region" description="Polar residues" evidence="2">
    <location>
        <begin position="355"/>
        <end position="386"/>
    </location>
</feature>
<evidence type="ECO:0000313" key="5">
    <source>
        <dbReference type="Proteomes" id="UP000038009"/>
    </source>
</evidence>
<dbReference type="PANTHER" id="PTHR12210">
    <property type="entry name" value="DULLARD PROTEIN PHOSPHATASE"/>
    <property type="match status" value="1"/>
</dbReference>
<feature type="region of interest" description="Disordered" evidence="2">
    <location>
        <begin position="353"/>
        <end position="410"/>
    </location>
</feature>
<feature type="compositionally biased region" description="Acidic residues" evidence="2">
    <location>
        <begin position="855"/>
        <end position="869"/>
    </location>
</feature>
<organism evidence="4 5">
    <name type="scientific">Leptomonas seymouri</name>
    <dbReference type="NCBI Taxonomy" id="5684"/>
    <lineage>
        <taxon>Eukaryota</taxon>
        <taxon>Discoba</taxon>
        <taxon>Euglenozoa</taxon>
        <taxon>Kinetoplastea</taxon>
        <taxon>Metakinetoplastina</taxon>
        <taxon>Trypanosomatida</taxon>
        <taxon>Trypanosomatidae</taxon>
        <taxon>Leishmaniinae</taxon>
        <taxon>Leptomonas</taxon>
    </lineage>
</organism>
<feature type="compositionally biased region" description="Low complexity" evidence="2">
    <location>
        <begin position="972"/>
        <end position="983"/>
    </location>
</feature>
<feature type="compositionally biased region" description="Polar residues" evidence="2">
    <location>
        <begin position="768"/>
        <end position="783"/>
    </location>
</feature>
<feature type="region of interest" description="Disordered" evidence="2">
    <location>
        <begin position="832"/>
        <end position="1016"/>
    </location>
</feature>
<dbReference type="VEuPathDB" id="TriTrypDB:Lsey_0255_0080"/>
<feature type="compositionally biased region" description="Polar residues" evidence="2">
    <location>
        <begin position="1074"/>
        <end position="1089"/>
    </location>
</feature>
<dbReference type="OrthoDB" id="277011at2759"/>
<gene>
    <name evidence="4" type="ORF">ABL78_6470</name>
</gene>
<feature type="region of interest" description="Disordered" evidence="2">
    <location>
        <begin position="426"/>
        <end position="597"/>
    </location>
</feature>
<dbReference type="InterPro" id="IPR023214">
    <property type="entry name" value="HAD_sf"/>
</dbReference>
<feature type="compositionally biased region" description="Polar residues" evidence="2">
    <location>
        <begin position="491"/>
        <end position="522"/>
    </location>
</feature>
<dbReference type="Proteomes" id="UP000038009">
    <property type="component" value="Unassembled WGS sequence"/>
</dbReference>
<comment type="caution">
    <text evidence="4">The sequence shown here is derived from an EMBL/GenBank/DDBJ whole genome shotgun (WGS) entry which is preliminary data.</text>
</comment>
<evidence type="ECO:0000313" key="4">
    <source>
        <dbReference type="EMBL" id="KPI84482.1"/>
    </source>
</evidence>
<dbReference type="Pfam" id="PF03031">
    <property type="entry name" value="NIF"/>
    <property type="match status" value="1"/>
</dbReference>
<feature type="domain" description="FCP1 homology" evidence="3">
    <location>
        <begin position="1127"/>
        <end position="1340"/>
    </location>
</feature>
<dbReference type="SUPFAM" id="SSF56784">
    <property type="entry name" value="HAD-like"/>
    <property type="match status" value="1"/>
</dbReference>
<keyword evidence="1" id="KW-0175">Coiled coil</keyword>
<feature type="compositionally biased region" description="Low complexity" evidence="2">
    <location>
        <begin position="1543"/>
        <end position="1553"/>
    </location>
</feature>
<feature type="compositionally biased region" description="Basic and acidic residues" evidence="2">
    <location>
        <begin position="1432"/>
        <end position="1448"/>
    </location>
</feature>
<reference evidence="4 5" key="1">
    <citation type="journal article" date="2015" name="PLoS Pathog.">
        <title>Leptomonas seymouri: Adaptations to the Dixenous Life Cycle Analyzed by Genome Sequencing, Transcriptome Profiling and Co-infection with Leishmania donovani.</title>
        <authorList>
            <person name="Kraeva N."/>
            <person name="Butenko A."/>
            <person name="Hlavacova J."/>
            <person name="Kostygov A."/>
            <person name="Myskova J."/>
            <person name="Grybchuk D."/>
            <person name="Lestinova T."/>
            <person name="Votypka J."/>
            <person name="Volf P."/>
            <person name="Opperdoes F."/>
            <person name="Flegontov P."/>
            <person name="Lukes J."/>
            <person name="Yurchenko V."/>
        </authorList>
    </citation>
    <scope>NUCLEOTIDE SEQUENCE [LARGE SCALE GENOMIC DNA]</scope>
    <source>
        <strain evidence="4 5">ATCC 30220</strain>
    </source>
</reference>
<evidence type="ECO:0000256" key="2">
    <source>
        <dbReference type="SAM" id="MobiDB-lite"/>
    </source>
</evidence>
<feature type="compositionally biased region" description="Low complexity" evidence="2">
    <location>
        <begin position="98"/>
        <end position="115"/>
    </location>
</feature>
<proteinExistence type="predicted"/>
<feature type="compositionally biased region" description="Basic and acidic residues" evidence="2">
    <location>
        <begin position="1377"/>
        <end position="1396"/>
    </location>
</feature>
<feature type="region of interest" description="Disordered" evidence="2">
    <location>
        <begin position="1376"/>
        <end position="1483"/>
    </location>
</feature>
<feature type="compositionally biased region" description="Low complexity" evidence="2">
    <location>
        <begin position="1449"/>
        <end position="1483"/>
    </location>
</feature>
<dbReference type="InterPro" id="IPR050365">
    <property type="entry name" value="TIM50"/>
</dbReference>